<name>A0A6G1PFS4_CHAAH</name>
<sequence>MNQFVSQSSCALSEDPTLSLRLLLESVSLSSQHLCAHLTQKCLATHRHTEVN</sequence>
<gene>
    <name evidence="1" type="ORF">EXN66_Car004797</name>
</gene>
<dbReference type="EMBL" id="CM015715">
    <property type="protein sequence ID" value="KAF3689125.1"/>
    <property type="molecule type" value="Genomic_DNA"/>
</dbReference>
<reference evidence="1 2" key="1">
    <citation type="submission" date="2019-02" db="EMBL/GenBank/DDBJ databases">
        <title>Opniocepnalus argus genome.</title>
        <authorList>
            <person name="Zhou C."/>
            <person name="Xiao S."/>
        </authorList>
    </citation>
    <scope>NUCLEOTIDE SEQUENCE [LARGE SCALE GENOMIC DNA]</scope>
    <source>
        <strain evidence="1">OARG1902GOOAL</strain>
        <tissue evidence="1">Muscle</tissue>
    </source>
</reference>
<reference evidence="2" key="2">
    <citation type="submission" date="2019-02" db="EMBL/GenBank/DDBJ databases">
        <title>Opniocepnalus argus Var Kimnra genome.</title>
        <authorList>
            <person name="Zhou C."/>
            <person name="Xiao S."/>
        </authorList>
    </citation>
    <scope>NUCLEOTIDE SEQUENCE [LARGE SCALE GENOMIC DNA]</scope>
</reference>
<evidence type="ECO:0000313" key="2">
    <source>
        <dbReference type="Proteomes" id="UP000503349"/>
    </source>
</evidence>
<keyword evidence="2" id="KW-1185">Reference proteome</keyword>
<organism evidence="1 2">
    <name type="scientific">Channa argus</name>
    <name type="common">Northern snakehead</name>
    <name type="synonym">Ophicephalus argus</name>
    <dbReference type="NCBI Taxonomy" id="215402"/>
    <lineage>
        <taxon>Eukaryota</taxon>
        <taxon>Metazoa</taxon>
        <taxon>Chordata</taxon>
        <taxon>Craniata</taxon>
        <taxon>Vertebrata</taxon>
        <taxon>Euteleostomi</taxon>
        <taxon>Actinopterygii</taxon>
        <taxon>Neopterygii</taxon>
        <taxon>Teleostei</taxon>
        <taxon>Neoteleostei</taxon>
        <taxon>Acanthomorphata</taxon>
        <taxon>Anabantaria</taxon>
        <taxon>Anabantiformes</taxon>
        <taxon>Channoidei</taxon>
        <taxon>Channidae</taxon>
        <taxon>Channa</taxon>
    </lineage>
</organism>
<protein>
    <submittedName>
        <fullName evidence="1">Uncharacterized protein</fullName>
    </submittedName>
</protein>
<dbReference type="AlphaFoldDB" id="A0A6G1PFS4"/>
<proteinExistence type="predicted"/>
<evidence type="ECO:0000313" key="1">
    <source>
        <dbReference type="EMBL" id="KAF3689125.1"/>
    </source>
</evidence>
<dbReference type="Proteomes" id="UP000503349">
    <property type="component" value="Chromosome 4"/>
</dbReference>
<accession>A0A6G1PFS4</accession>